<evidence type="ECO:0000256" key="1">
    <source>
        <dbReference type="ARBA" id="ARBA00001954"/>
    </source>
</evidence>
<keyword evidence="5" id="KW-0809">Transit peptide</keyword>
<dbReference type="PANTHER" id="PTHR43084">
    <property type="entry name" value="PERSULFIDE DIOXYGENASE ETHE1"/>
    <property type="match status" value="1"/>
</dbReference>
<evidence type="ECO:0000313" key="17">
    <source>
        <dbReference type="Proteomes" id="UP000186817"/>
    </source>
</evidence>
<dbReference type="InterPro" id="IPR001279">
    <property type="entry name" value="Metallo-B-lactamas"/>
</dbReference>
<dbReference type="Proteomes" id="UP000186817">
    <property type="component" value="Unassembled WGS sequence"/>
</dbReference>
<keyword evidence="8" id="KW-0560">Oxidoreductase</keyword>
<evidence type="ECO:0000256" key="7">
    <source>
        <dbReference type="ARBA" id="ARBA00022990"/>
    </source>
</evidence>
<evidence type="ECO:0000313" key="16">
    <source>
        <dbReference type="EMBL" id="OLP89121.1"/>
    </source>
</evidence>
<dbReference type="InterPro" id="IPR044528">
    <property type="entry name" value="POD-like_MBL-fold"/>
</dbReference>
<evidence type="ECO:0000259" key="14">
    <source>
        <dbReference type="SMART" id="SM00672"/>
    </source>
</evidence>
<comment type="similarity">
    <text evidence="3">Belongs to the metallo-beta-lactamase superfamily. Glyoxalase II family.</text>
</comment>
<dbReference type="InterPro" id="IPR006598">
    <property type="entry name" value="CAP10"/>
</dbReference>
<feature type="domain" description="Metallo-beta-lactamase" evidence="15">
    <location>
        <begin position="685"/>
        <end position="864"/>
    </location>
</feature>
<sequence length="1701" mass="190140">MGRPMLGAKELRGRTVMLYCHGLFHEIVQEAYGAKRFQLEGGIHRYLEAFPDGGHFQGANFVFDKRAQMRSASTSVVGRCSECSSAWATDMIDDAMQRILLMWRVVRYWCPEHSEMKGLADHFCMREYRQGEIPPPPPAKVVQHLGLGIGEAPPPEPSHNYSKITEAEELQLQAGALQNCLAKEVGTRKKNRRNTLRKKLTQVEAQLAVLTRSGVRCPAELEMAILRLPWFVLGLLARIPDFVLEGRGALSPNSRCGVEAEQSGWAQTQEPAHAAADLTSVVITSDKLSRLSHGFALRGNLVKFMSSDPVILDVLASICKDALQMFERIVIVFDDKVELRSQPQRGGIGRHLVFARLRDDLCGERISYLDITRAVVDSSTNRYFLLELRPSQGSSWSGTRILVQSTHRDWDAMHCVAKAEVMYRLFDVRKFEMVKAALGEQLAAVKNMMAKQNDLIKAYPVSLLVQLAIIEPFRGYEDSFSYRGYSFWLRKGFASVSGLKDGVFQNDQAQRISVFSACFAPGPCAVFLTGTLPKEAVAEISTLCKSWLFLNPETDVNLHREEIEAGGAKLQVIAFMPTHFDLPGRVDEVIDAVRTLPRPLLIQCNSAVRASLAVLLWLARERGYTGACAELLAQDLQLDILKKPEIVDWMKTYLPQLNPGDGNVDPLATLAISPEVRQLFDPQSSTLTYLVVCPDTNEGVLVDPVMGQKARDMAIIQELGVKLKYVINTHCHADHVTSAGVIQKEWSDVRTVISDASGAKADIRLKHGDRVNVGNLNLDARATPGHTDGCMSFVLEGSGILVSRNPLQKAEGGRASRLVFTGDALLVRGCGRTDFQQGCAGRLYDSVHSQIFTLPSDTIVCPAHDYKGRSVSTVQEELHFNSRLTKTRDQFQDIMKNLDLPYPAEMDVAVPANMLCGIQELSGNCPLKYPDQGWEVTYKAQPVSVPPGVMVQVDNEQLIMDLEKSRDGMEDLRTVAMEYQRSLTENLDQFYVVVVSGQYLKKMNRTDDIASWDGWEFFVRSKEYAFACVLFRRQQGLPCHDPAMWVWVISLLPAAAEWPARCRVFNPDFFEQAERDFLPFHGLTPWDSQRAKNLCRSSGQACFVVQVRNGQVFISEEQPGFQSRSRLTMAMLHRVSTKFGPLPDAEFVVDTSDGYAEIAAPIFVISKFPGSAGGILYPDFSSYAWPESECPSEAPGSHVWSQVLAKMAEVPSWSEKTDSLFWRGAATSTYRRQIVPFLASLEKSNVSMMEWVIGPEGQRQVVSSGSDSCIPIHEWCQHKFLANLPGNTMALALKYRLFCGSVVLSSPFLYHEWYYSQLKESEHFMAFDLRWSGADEVLKELRGPSKALAEAVSMNARRWAQDHLTDDGFDCYWLRLIHLASRHFPHPQHTLHVIPLESVMLGMRPVQSASVDVLIVIPSRAADYQLMDHARSTWLRSGHKDGVSHRHFFVIASADPDFELLQIGGVSPHGEDDVLVVECKHGYTQLLQKMVAAYRTLLERYTVKFFIRADVDSMLPLQFLLPLLDHAAAGRCLVLLSDSSNCGHIRPRWQMPAIGHLQCQVECAMDRGCHYFHVSGLLGEHAQRPLESPRRPFVLGTILHGNKVLTNDTHNPQWNNLLYRHDLGLGVYPPYPEASGYAMSSDIAAFLASVGTGALSDLSWNAWAIEDSAMGTILAGLKFDMLQLPAEIREHIRVIRVSKTS</sequence>
<evidence type="ECO:0000256" key="12">
    <source>
        <dbReference type="ARBA" id="ARBA00066686"/>
    </source>
</evidence>
<dbReference type="FunFam" id="3.60.15.10:FF:000013">
    <property type="entry name" value="Persulfide dioxygenase ETHE1, mitochondrial"/>
    <property type="match status" value="1"/>
</dbReference>
<dbReference type="EMBL" id="LSRX01000777">
    <property type="protein sequence ID" value="OLP89121.1"/>
    <property type="molecule type" value="Genomic_DNA"/>
</dbReference>
<evidence type="ECO:0000256" key="8">
    <source>
        <dbReference type="ARBA" id="ARBA00023002"/>
    </source>
</evidence>
<dbReference type="InterPro" id="IPR036873">
    <property type="entry name" value="Rhodanese-like_dom_sf"/>
</dbReference>
<comment type="caution">
    <text evidence="16">The sequence shown here is derived from an EMBL/GenBank/DDBJ whole genome shotgun (WGS) entry which is preliminary data.</text>
</comment>
<keyword evidence="7" id="KW-0007">Acetylation</keyword>
<keyword evidence="9" id="KW-0408">Iron</keyword>
<evidence type="ECO:0000256" key="2">
    <source>
        <dbReference type="ARBA" id="ARBA00004173"/>
    </source>
</evidence>
<dbReference type="InterPro" id="IPR051682">
    <property type="entry name" value="Mito_Persulfide_Diox"/>
</dbReference>
<name>A0A1Q9D1R4_SYMMI</name>
<dbReference type="OrthoDB" id="364513at2759"/>
<dbReference type="GO" id="GO:0046872">
    <property type="term" value="F:metal ion binding"/>
    <property type="evidence" value="ECO:0007669"/>
    <property type="project" value="UniProtKB-KW"/>
</dbReference>
<evidence type="ECO:0000256" key="3">
    <source>
        <dbReference type="ARBA" id="ARBA00006759"/>
    </source>
</evidence>
<dbReference type="GO" id="GO:0006749">
    <property type="term" value="P:glutathione metabolic process"/>
    <property type="evidence" value="ECO:0007669"/>
    <property type="project" value="InterPro"/>
</dbReference>
<dbReference type="GO" id="GO:0050313">
    <property type="term" value="F:sulfur dioxygenase activity"/>
    <property type="evidence" value="ECO:0007669"/>
    <property type="project" value="UniProtKB-EC"/>
</dbReference>
<gene>
    <name evidence="16" type="primary">GLY3</name>
    <name evidence="16" type="ORF">AK812_SmicGene29470</name>
</gene>
<dbReference type="Gene3D" id="3.40.250.10">
    <property type="entry name" value="Rhodanese-like domain"/>
    <property type="match status" value="1"/>
</dbReference>
<comment type="cofactor">
    <cofactor evidence="1">
        <name>Fe(2+)</name>
        <dbReference type="ChEBI" id="CHEBI:29033"/>
    </cofactor>
</comment>
<evidence type="ECO:0000259" key="15">
    <source>
        <dbReference type="SMART" id="SM00849"/>
    </source>
</evidence>
<evidence type="ECO:0000256" key="4">
    <source>
        <dbReference type="ARBA" id="ARBA00022723"/>
    </source>
</evidence>
<evidence type="ECO:0000256" key="11">
    <source>
        <dbReference type="ARBA" id="ARBA00050990"/>
    </source>
</evidence>
<dbReference type="SMART" id="SM00672">
    <property type="entry name" value="CAP10"/>
    <property type="match status" value="1"/>
</dbReference>
<evidence type="ECO:0000256" key="5">
    <source>
        <dbReference type="ARBA" id="ARBA00022946"/>
    </source>
</evidence>
<dbReference type="Gene3D" id="3.60.15.10">
    <property type="entry name" value="Ribonuclease Z/Hydroxyacylglutathione hydrolase-like"/>
    <property type="match status" value="1"/>
</dbReference>
<evidence type="ECO:0000256" key="10">
    <source>
        <dbReference type="ARBA" id="ARBA00023128"/>
    </source>
</evidence>
<keyword evidence="6 16" id="KW-0223">Dioxygenase</keyword>
<evidence type="ECO:0000256" key="13">
    <source>
        <dbReference type="ARBA" id="ARBA00077964"/>
    </source>
</evidence>
<dbReference type="Pfam" id="PF00753">
    <property type="entry name" value="Lactamase_B"/>
    <property type="match status" value="1"/>
</dbReference>
<dbReference type="InterPro" id="IPR036866">
    <property type="entry name" value="RibonucZ/Hydroxyglut_hydro"/>
</dbReference>
<comment type="catalytic activity">
    <reaction evidence="11">
        <text>S-sulfanylglutathione + O2 + H2O = sulfite + glutathione + 2 H(+)</text>
        <dbReference type="Rhea" id="RHEA:12981"/>
        <dbReference type="ChEBI" id="CHEBI:15377"/>
        <dbReference type="ChEBI" id="CHEBI:15378"/>
        <dbReference type="ChEBI" id="CHEBI:15379"/>
        <dbReference type="ChEBI" id="CHEBI:17359"/>
        <dbReference type="ChEBI" id="CHEBI:57925"/>
        <dbReference type="ChEBI" id="CHEBI:58905"/>
        <dbReference type="EC" id="1.13.11.18"/>
    </reaction>
</comment>
<dbReference type="Pfam" id="PF05686">
    <property type="entry name" value="Glyco_transf_90"/>
    <property type="match status" value="1"/>
</dbReference>
<dbReference type="GO" id="GO:0070813">
    <property type="term" value="P:hydrogen sulfide metabolic process"/>
    <property type="evidence" value="ECO:0007669"/>
    <property type="project" value="TreeGrafter"/>
</dbReference>
<reference evidence="16 17" key="1">
    <citation type="submission" date="2016-02" db="EMBL/GenBank/DDBJ databases">
        <title>Genome analysis of coral dinoflagellate symbionts highlights evolutionary adaptations to a symbiotic lifestyle.</title>
        <authorList>
            <person name="Aranda M."/>
            <person name="Li Y."/>
            <person name="Liew Y.J."/>
            <person name="Baumgarten S."/>
            <person name="Simakov O."/>
            <person name="Wilson M."/>
            <person name="Piel J."/>
            <person name="Ashoor H."/>
            <person name="Bougouffa S."/>
            <person name="Bajic V.B."/>
            <person name="Ryu T."/>
            <person name="Ravasi T."/>
            <person name="Bayer T."/>
            <person name="Micklem G."/>
            <person name="Kim H."/>
            <person name="Bhak J."/>
            <person name="Lajeunesse T.C."/>
            <person name="Voolstra C.R."/>
        </authorList>
    </citation>
    <scope>NUCLEOTIDE SEQUENCE [LARGE SCALE GENOMIC DNA]</scope>
    <source>
        <strain evidence="16 17">CCMP2467</strain>
    </source>
</reference>
<evidence type="ECO:0000256" key="9">
    <source>
        <dbReference type="ARBA" id="ARBA00023004"/>
    </source>
</evidence>
<accession>A0A1Q9D1R4</accession>
<dbReference type="EC" id="1.13.11.18" evidence="12"/>
<keyword evidence="10" id="KW-0496">Mitochondrion</keyword>
<dbReference type="SMART" id="SM00849">
    <property type="entry name" value="Lactamase_B"/>
    <property type="match status" value="1"/>
</dbReference>
<dbReference type="CDD" id="cd07724">
    <property type="entry name" value="POD-like_MBL-fold"/>
    <property type="match status" value="1"/>
</dbReference>
<organism evidence="16 17">
    <name type="scientific">Symbiodinium microadriaticum</name>
    <name type="common">Dinoflagellate</name>
    <name type="synonym">Zooxanthella microadriatica</name>
    <dbReference type="NCBI Taxonomy" id="2951"/>
    <lineage>
        <taxon>Eukaryota</taxon>
        <taxon>Sar</taxon>
        <taxon>Alveolata</taxon>
        <taxon>Dinophyceae</taxon>
        <taxon>Suessiales</taxon>
        <taxon>Symbiodiniaceae</taxon>
        <taxon>Symbiodinium</taxon>
    </lineage>
</organism>
<protein>
    <recommendedName>
        <fullName evidence="12">persulfide dioxygenase</fullName>
        <ecNumber evidence="12">1.13.11.18</ecNumber>
    </recommendedName>
    <alternativeName>
        <fullName evidence="13">Sulfur dioxygenase ETHE1</fullName>
    </alternativeName>
</protein>
<dbReference type="PANTHER" id="PTHR43084:SF1">
    <property type="entry name" value="PERSULFIDE DIOXYGENASE ETHE1, MITOCHONDRIAL"/>
    <property type="match status" value="1"/>
</dbReference>
<keyword evidence="4" id="KW-0479">Metal-binding</keyword>
<feature type="domain" description="Glycosyl transferase CAP10" evidence="14">
    <location>
        <begin position="1141"/>
        <end position="1384"/>
    </location>
</feature>
<dbReference type="GO" id="GO:0005739">
    <property type="term" value="C:mitochondrion"/>
    <property type="evidence" value="ECO:0007669"/>
    <property type="project" value="UniProtKB-SubCell"/>
</dbReference>
<comment type="subcellular location">
    <subcellularLocation>
        <location evidence="2">Mitochondrion</location>
    </subcellularLocation>
</comment>
<keyword evidence="17" id="KW-1185">Reference proteome</keyword>
<dbReference type="SUPFAM" id="SSF56281">
    <property type="entry name" value="Metallo-hydrolase/oxidoreductase"/>
    <property type="match status" value="1"/>
</dbReference>
<proteinExistence type="inferred from homology"/>
<evidence type="ECO:0000256" key="6">
    <source>
        <dbReference type="ARBA" id="ARBA00022964"/>
    </source>
</evidence>